<dbReference type="AlphaFoldDB" id="A0A9N9NFZ1"/>
<feature type="compositionally biased region" description="Polar residues" evidence="1">
    <location>
        <begin position="1"/>
        <end position="19"/>
    </location>
</feature>
<name>A0A9N9NFZ1_9GLOM</name>
<proteinExistence type="predicted"/>
<sequence>MNQSTNQLIGAQPQNNIGQLQRPRNIGGLQNANGQLRRTTNIAMLPMRPQNTANLFTGTFTSVQQYADLINGSDPFTRTQGVENLPPQNSRLSTLLFLGVSFP</sequence>
<gene>
    <name evidence="2" type="ORF">DERYTH_LOCUS15106</name>
</gene>
<evidence type="ECO:0000313" key="3">
    <source>
        <dbReference type="Proteomes" id="UP000789405"/>
    </source>
</evidence>
<evidence type="ECO:0000313" key="2">
    <source>
        <dbReference type="EMBL" id="CAG8730873.1"/>
    </source>
</evidence>
<organism evidence="2 3">
    <name type="scientific">Dentiscutata erythropus</name>
    <dbReference type="NCBI Taxonomy" id="1348616"/>
    <lineage>
        <taxon>Eukaryota</taxon>
        <taxon>Fungi</taxon>
        <taxon>Fungi incertae sedis</taxon>
        <taxon>Mucoromycota</taxon>
        <taxon>Glomeromycotina</taxon>
        <taxon>Glomeromycetes</taxon>
        <taxon>Diversisporales</taxon>
        <taxon>Gigasporaceae</taxon>
        <taxon>Dentiscutata</taxon>
    </lineage>
</organism>
<comment type="caution">
    <text evidence="2">The sequence shown here is derived from an EMBL/GenBank/DDBJ whole genome shotgun (WGS) entry which is preliminary data.</text>
</comment>
<accession>A0A9N9NFZ1</accession>
<feature type="region of interest" description="Disordered" evidence="1">
    <location>
        <begin position="1"/>
        <end position="22"/>
    </location>
</feature>
<dbReference type="Proteomes" id="UP000789405">
    <property type="component" value="Unassembled WGS sequence"/>
</dbReference>
<keyword evidence="3" id="KW-1185">Reference proteome</keyword>
<reference evidence="2" key="1">
    <citation type="submission" date="2021-06" db="EMBL/GenBank/DDBJ databases">
        <authorList>
            <person name="Kallberg Y."/>
            <person name="Tangrot J."/>
            <person name="Rosling A."/>
        </authorList>
    </citation>
    <scope>NUCLEOTIDE SEQUENCE</scope>
    <source>
        <strain evidence="2">MA453B</strain>
    </source>
</reference>
<evidence type="ECO:0000256" key="1">
    <source>
        <dbReference type="SAM" id="MobiDB-lite"/>
    </source>
</evidence>
<dbReference type="EMBL" id="CAJVPY010011960">
    <property type="protein sequence ID" value="CAG8730873.1"/>
    <property type="molecule type" value="Genomic_DNA"/>
</dbReference>
<dbReference type="OrthoDB" id="2441993at2759"/>
<protein>
    <submittedName>
        <fullName evidence="2">156_t:CDS:1</fullName>
    </submittedName>
</protein>